<evidence type="ECO:0000256" key="2">
    <source>
        <dbReference type="ARBA" id="ARBA00023002"/>
    </source>
</evidence>
<gene>
    <name evidence="4" type="ORF">AA23TX_01777</name>
</gene>
<accession>A0A6I8LML0</accession>
<dbReference type="PANTHER" id="PTHR43639:SF1">
    <property type="entry name" value="SHORT-CHAIN DEHYDROGENASE_REDUCTASE FAMILY PROTEIN"/>
    <property type="match status" value="1"/>
</dbReference>
<dbReference type="InterPro" id="IPR057326">
    <property type="entry name" value="KR_dom"/>
</dbReference>
<feature type="domain" description="Ketoreductase" evidence="3">
    <location>
        <begin position="14"/>
        <end position="195"/>
    </location>
</feature>
<protein>
    <submittedName>
        <fullName evidence="4">3-oxoacyl-[acyl-carrier protein] reductase (EC)</fullName>
        <ecNumber evidence="4">1.1.1.100</ecNumber>
    </submittedName>
</protein>
<dbReference type="AlphaFoldDB" id="A0A6I8LML0"/>
<dbReference type="SMART" id="SM00822">
    <property type="entry name" value="PKS_KR"/>
    <property type="match status" value="1"/>
</dbReference>
<dbReference type="Gene3D" id="3.40.50.720">
    <property type="entry name" value="NAD(P)-binding Rossmann-like Domain"/>
    <property type="match status" value="1"/>
</dbReference>
<organism evidence="4 5">
    <name type="scientific">Amycolatopsis camponoti</name>
    <dbReference type="NCBI Taxonomy" id="2606593"/>
    <lineage>
        <taxon>Bacteria</taxon>
        <taxon>Bacillati</taxon>
        <taxon>Actinomycetota</taxon>
        <taxon>Actinomycetes</taxon>
        <taxon>Pseudonocardiales</taxon>
        <taxon>Pseudonocardiaceae</taxon>
        <taxon>Amycolatopsis</taxon>
    </lineage>
</organism>
<comment type="similarity">
    <text evidence="1">Belongs to the short-chain dehydrogenases/reductases (SDR) family.</text>
</comment>
<dbReference type="PRINTS" id="PR00081">
    <property type="entry name" value="GDHRDH"/>
</dbReference>
<keyword evidence="5" id="KW-1185">Reference proteome</keyword>
<evidence type="ECO:0000313" key="5">
    <source>
        <dbReference type="Proteomes" id="UP000399805"/>
    </source>
</evidence>
<evidence type="ECO:0000256" key="1">
    <source>
        <dbReference type="ARBA" id="ARBA00006484"/>
    </source>
</evidence>
<dbReference type="InterPro" id="IPR002347">
    <property type="entry name" value="SDR_fam"/>
</dbReference>
<dbReference type="SUPFAM" id="SSF51735">
    <property type="entry name" value="NAD(P)-binding Rossmann-fold domains"/>
    <property type="match status" value="1"/>
</dbReference>
<name>A0A6I8LML0_9PSEU</name>
<dbReference type="Proteomes" id="UP000399805">
    <property type="component" value="Unassembled WGS sequence"/>
</dbReference>
<proteinExistence type="inferred from homology"/>
<dbReference type="FunFam" id="3.40.50.720:FF:000173">
    <property type="entry name" value="3-oxoacyl-[acyl-carrier protein] reductase"/>
    <property type="match status" value="1"/>
</dbReference>
<evidence type="ECO:0000259" key="3">
    <source>
        <dbReference type="SMART" id="SM00822"/>
    </source>
</evidence>
<dbReference type="InterPro" id="IPR036291">
    <property type="entry name" value="NAD(P)-bd_dom_sf"/>
</dbReference>
<dbReference type="EMBL" id="CABVGP010000001">
    <property type="protein sequence ID" value="VVJ16756.1"/>
    <property type="molecule type" value="Genomic_DNA"/>
</dbReference>
<reference evidence="4 5" key="1">
    <citation type="submission" date="2019-09" db="EMBL/GenBank/DDBJ databases">
        <authorList>
            <person name="Leyn A S."/>
        </authorList>
    </citation>
    <scope>NUCLEOTIDE SEQUENCE [LARGE SCALE GENOMIC DNA]</scope>
    <source>
        <strain evidence="4">AA231_1</strain>
    </source>
</reference>
<dbReference type="PANTHER" id="PTHR43639">
    <property type="entry name" value="OXIDOREDUCTASE, SHORT-CHAIN DEHYDROGENASE/REDUCTASE FAMILY (AFU_ORTHOLOGUE AFUA_5G02870)"/>
    <property type="match status" value="1"/>
</dbReference>
<keyword evidence="2 4" id="KW-0560">Oxidoreductase</keyword>
<dbReference type="Pfam" id="PF13561">
    <property type="entry name" value="adh_short_C2"/>
    <property type="match status" value="1"/>
</dbReference>
<dbReference type="EC" id="1.1.1.100" evidence="4"/>
<dbReference type="GO" id="GO:0004316">
    <property type="term" value="F:3-oxoacyl-[acyl-carrier-protein] reductase (NADPH) activity"/>
    <property type="evidence" value="ECO:0007669"/>
    <property type="project" value="UniProtKB-EC"/>
</dbReference>
<sequence>MSYPGVSPSVGRMGVALVTGSSRGLGRAVARRLARDGFAVAVNGHHDDADLKTSAEGILAEGGRAAAFAADVTDRRQVGELVDAVTALLGPITVLVFNATGPQPEAPVSQVDWPDHLAQLDFFVRSPVLLGHAVLPGMRARRYGRIVHLDSEVADRPPPGRSAYATAKSAQIGLARAWARELAPDGITVNTVAPGFIPVERHAEVPAAEREEYRASVPAARLGTPDDVAAAVSFFASEEAGFLTGQRLLVDGGRSLG</sequence>
<evidence type="ECO:0000313" key="4">
    <source>
        <dbReference type="EMBL" id="VVJ16756.1"/>
    </source>
</evidence>